<evidence type="ECO:0000313" key="1">
    <source>
        <dbReference type="EMBL" id="NMF25259.1"/>
    </source>
</evidence>
<gene>
    <name evidence="1" type="ORF">HF885_02200</name>
</gene>
<sequence length="129" mass="13769">MLQHDYLLEVISRFVEAVSASLRGVLCDGDFARVGEVERAVGELLDLDAQTAMALSPQSLVTMMTLSGVGESVAAYAAYALDKVALAYERQGDATEASLRQAQASAIARAFHADGSVPKEFEELESELS</sequence>
<accession>A0A7X9XZX4</accession>
<organism evidence="1 2">
    <name type="scientific">Parafannyhessea umbonata</name>
    <dbReference type="NCBI Taxonomy" id="604330"/>
    <lineage>
        <taxon>Bacteria</taxon>
        <taxon>Bacillati</taxon>
        <taxon>Actinomycetota</taxon>
        <taxon>Coriobacteriia</taxon>
        <taxon>Coriobacteriales</taxon>
        <taxon>Atopobiaceae</taxon>
        <taxon>Parafannyhessea</taxon>
    </lineage>
</organism>
<comment type="caution">
    <text evidence="1">The sequence shown here is derived from an EMBL/GenBank/DDBJ whole genome shotgun (WGS) entry which is preliminary data.</text>
</comment>
<dbReference type="AlphaFoldDB" id="A0A7X9XZX4"/>
<dbReference type="EMBL" id="JABAGR010000002">
    <property type="protein sequence ID" value="NMF25259.1"/>
    <property type="molecule type" value="Genomic_DNA"/>
</dbReference>
<dbReference type="RefSeq" id="WP_170103346.1">
    <property type="nucleotide sequence ID" value="NZ_JABAGR010000002.1"/>
</dbReference>
<evidence type="ECO:0000313" key="2">
    <source>
        <dbReference type="Proteomes" id="UP000565613"/>
    </source>
</evidence>
<dbReference type="Proteomes" id="UP000565613">
    <property type="component" value="Unassembled WGS sequence"/>
</dbReference>
<reference evidence="1 2" key="1">
    <citation type="submission" date="2020-04" db="EMBL/GenBank/DDBJ databases">
        <authorList>
            <person name="Hitch T.C.A."/>
            <person name="Wylensek D."/>
            <person name="Clavel T."/>
        </authorList>
    </citation>
    <scope>NUCLEOTIDE SEQUENCE [LARGE SCALE GENOMIC DNA]</scope>
    <source>
        <strain evidence="1 2">105184</strain>
    </source>
</reference>
<proteinExistence type="predicted"/>
<protein>
    <submittedName>
        <fullName evidence="1">Uncharacterized protein</fullName>
    </submittedName>
</protein>
<name>A0A7X9XZX4_9ACTN</name>